<name>A0A6P8ANQ4_PYRGI</name>
<gene>
    <name evidence="2" type="ORF">PgNI_11626</name>
</gene>
<reference evidence="2" key="2">
    <citation type="submission" date="2019-10" db="EMBL/GenBank/DDBJ databases">
        <authorList>
            <consortium name="NCBI Genome Project"/>
        </authorList>
    </citation>
    <scope>NUCLEOTIDE SEQUENCE</scope>
    <source>
        <strain evidence="2">NI907</strain>
    </source>
</reference>
<organism evidence="1 2">
    <name type="scientific">Pyricularia grisea</name>
    <name type="common">Crabgrass-specific blast fungus</name>
    <name type="synonym">Magnaporthe grisea</name>
    <dbReference type="NCBI Taxonomy" id="148305"/>
    <lineage>
        <taxon>Eukaryota</taxon>
        <taxon>Fungi</taxon>
        <taxon>Dikarya</taxon>
        <taxon>Ascomycota</taxon>
        <taxon>Pezizomycotina</taxon>
        <taxon>Sordariomycetes</taxon>
        <taxon>Sordariomycetidae</taxon>
        <taxon>Magnaporthales</taxon>
        <taxon>Pyriculariaceae</taxon>
        <taxon>Pyricularia</taxon>
    </lineage>
</organism>
<feature type="non-terminal residue" evidence="2">
    <location>
        <position position="1"/>
    </location>
</feature>
<reference evidence="2" key="3">
    <citation type="submission" date="2025-08" db="UniProtKB">
        <authorList>
            <consortium name="RefSeq"/>
        </authorList>
    </citation>
    <scope>IDENTIFICATION</scope>
    <source>
        <strain evidence="2">NI907</strain>
    </source>
</reference>
<keyword evidence="1" id="KW-1185">Reference proteome</keyword>
<protein>
    <submittedName>
        <fullName evidence="2">Uncharacterized protein</fullName>
    </submittedName>
</protein>
<dbReference type="AlphaFoldDB" id="A0A6P8ANQ4"/>
<evidence type="ECO:0000313" key="2">
    <source>
        <dbReference type="RefSeq" id="XP_030976534.1"/>
    </source>
</evidence>
<sequence length="49" mass="5469">TKATVWISAFSNWATVPHENNGGRDDKRCYNGVAAWRNSGGEAYWKAPK</sequence>
<dbReference type="GeneID" id="41966497"/>
<proteinExistence type="predicted"/>
<reference evidence="1 2" key="1">
    <citation type="journal article" date="2019" name="Mol. Biol. Evol.">
        <title>Blast fungal genomes show frequent chromosomal changes, gene gains and losses, and effector gene turnover.</title>
        <authorList>
            <person name="Gomez Luciano L.B."/>
            <person name="Jason Tsai I."/>
            <person name="Chuma I."/>
            <person name="Tosa Y."/>
            <person name="Chen Y.H."/>
            <person name="Li J.Y."/>
            <person name="Li M.Y."/>
            <person name="Jade Lu M.Y."/>
            <person name="Nakayashiki H."/>
            <person name="Li W.H."/>
        </authorList>
    </citation>
    <scope>NUCLEOTIDE SEQUENCE [LARGE SCALE GENOMIC DNA]</scope>
    <source>
        <strain evidence="1 2">NI907</strain>
    </source>
</reference>
<dbReference type="RefSeq" id="XP_030976534.1">
    <property type="nucleotide sequence ID" value="XM_031131592.1"/>
</dbReference>
<accession>A0A6P8ANQ4</accession>
<evidence type="ECO:0000313" key="1">
    <source>
        <dbReference type="Proteomes" id="UP000515153"/>
    </source>
</evidence>
<dbReference type="KEGG" id="pgri:PgNI_11626"/>
<dbReference type="Proteomes" id="UP000515153">
    <property type="component" value="Chromosome V"/>
</dbReference>